<keyword evidence="1" id="KW-1133">Transmembrane helix</keyword>
<feature type="transmembrane region" description="Helical" evidence="1">
    <location>
        <begin position="74"/>
        <end position="97"/>
    </location>
</feature>
<keyword evidence="1" id="KW-0472">Membrane</keyword>
<organism evidence="2 3">
    <name type="scientific">Candidatus Thalassarchaeum betae</name>
    <dbReference type="NCBI Taxonomy" id="2599289"/>
    <lineage>
        <taxon>Archaea</taxon>
        <taxon>Methanobacteriati</taxon>
        <taxon>Thermoplasmatota</taxon>
        <taxon>Candidatus Poseidoniia</taxon>
        <taxon>Candidatus Poseidoniales</taxon>
        <taxon>Candidatus Thalassarchaeaceae</taxon>
        <taxon>Candidatus Thalassarchaeum</taxon>
    </lineage>
</organism>
<feature type="transmembrane region" description="Helical" evidence="1">
    <location>
        <begin position="12"/>
        <end position="32"/>
    </location>
</feature>
<gene>
    <name evidence="2" type="ORF">CXX69_01525</name>
</gene>
<dbReference type="EMBL" id="PSPG01000003">
    <property type="protein sequence ID" value="PXF22098.1"/>
    <property type="molecule type" value="Genomic_DNA"/>
</dbReference>
<dbReference type="AlphaFoldDB" id="A0A2V3HSI5"/>
<accession>A0A2V3HSI5</accession>
<keyword evidence="1" id="KW-0812">Transmembrane</keyword>
<evidence type="ECO:0000313" key="3">
    <source>
        <dbReference type="Proteomes" id="UP000248161"/>
    </source>
</evidence>
<sequence>MDDEEHFEFEKIGRLIGPHHFLWVFILFFPIAHSYSDPNHLPGYYLGDRWMRCWNFPDFIYGGEYCHNPQTDTAFLFASLFESVVIVLTLAVIFRILRGSSEPEPEPEPEEPVCELEGFCEFDYPEASNNYEAEGRCWHCGKIESPEFVGLMMVGQDRFQILRDMEDDLDDATYDRLQQMFQAIHDSEIDFANSGEGTPESRLEELKAMDDCEQILAAMAPHLDEATYEKFGRELDAHRERFRAWEPKAN</sequence>
<evidence type="ECO:0000313" key="2">
    <source>
        <dbReference type="EMBL" id="PXF22098.1"/>
    </source>
</evidence>
<protein>
    <submittedName>
        <fullName evidence="2">Uncharacterized protein</fullName>
    </submittedName>
</protein>
<name>A0A2V3HSI5_9ARCH</name>
<proteinExistence type="predicted"/>
<comment type="caution">
    <text evidence="2">The sequence shown here is derived from an EMBL/GenBank/DDBJ whole genome shotgun (WGS) entry which is preliminary data.</text>
</comment>
<dbReference type="Proteomes" id="UP000248161">
    <property type="component" value="Unassembled WGS sequence"/>
</dbReference>
<evidence type="ECO:0000256" key="1">
    <source>
        <dbReference type="SAM" id="Phobius"/>
    </source>
</evidence>
<reference evidence="2 3" key="1">
    <citation type="journal article" date="2015" name="Nat. Commun.">
        <title>Genomic and transcriptomic evidence for scavenging of diverse organic compounds by widespread deep-sea archaea.</title>
        <authorList>
            <person name="Li M."/>
            <person name="Baker B.J."/>
            <person name="Anantharaman K."/>
            <person name="Jain S."/>
            <person name="Breier J.A."/>
            <person name="Dick G.J."/>
        </authorList>
    </citation>
    <scope>NUCLEOTIDE SEQUENCE [LARGE SCALE GENOMIC DNA]</scope>
    <source>
        <strain evidence="2">Cayman_51_deep</strain>
    </source>
</reference>